<dbReference type="Pfam" id="PF26128">
    <property type="entry name" value="Gad2"/>
    <property type="match status" value="1"/>
</dbReference>
<name>A0A923LGX7_9FIRM</name>
<comment type="caution">
    <text evidence="1">The sequence shown here is derived from an EMBL/GenBank/DDBJ whole genome shotgun (WGS) entry which is preliminary data.</text>
</comment>
<dbReference type="RefSeq" id="WP_186874737.1">
    <property type="nucleotide sequence ID" value="NZ_JACOPF010000001.1"/>
</dbReference>
<dbReference type="EMBL" id="JACOPF010000001">
    <property type="protein sequence ID" value="MBC5688103.1"/>
    <property type="molecule type" value="Genomic_DNA"/>
</dbReference>
<evidence type="ECO:0000313" key="1">
    <source>
        <dbReference type="EMBL" id="MBC5688103.1"/>
    </source>
</evidence>
<sequence>MLVTQERDNFWMLNWLDEFMIGHHGFICGGCFKNIFNKEKIKDLDIFFKSRSDYDEAVQYFDSMTPGYEGDDKGDEEYIFCYENDNVKAYKHKKTGVRIELCCKIFGAAEEILNQFDFTITKFAYYKAEVEDETGAEVEHEPFAIESVGDEEKPETHIEYRVMYDDKFFEHLHLKRLVTDNEIPYPMSTFERMLRYAKYGYFPCRETKMKIIKAIRKLDDRQVELSESLYDGMD</sequence>
<dbReference type="AlphaFoldDB" id="A0A923LGX7"/>
<gene>
    <name evidence="1" type="ORF">H8S37_04035</name>
</gene>
<accession>A0A923LGX7</accession>
<dbReference type="Proteomes" id="UP000652477">
    <property type="component" value="Unassembled WGS sequence"/>
</dbReference>
<proteinExistence type="predicted"/>
<reference evidence="1" key="1">
    <citation type="submission" date="2020-08" db="EMBL/GenBank/DDBJ databases">
        <title>Genome public.</title>
        <authorList>
            <person name="Liu C."/>
            <person name="Sun Q."/>
        </authorList>
    </citation>
    <scope>NUCLEOTIDE SEQUENCE</scope>
    <source>
        <strain evidence="1">NSJ-55</strain>
    </source>
</reference>
<keyword evidence="2" id="KW-1185">Reference proteome</keyword>
<evidence type="ECO:0000313" key="2">
    <source>
        <dbReference type="Proteomes" id="UP000652477"/>
    </source>
</evidence>
<organism evidence="1 2">
    <name type="scientific">Mediterraneibacter hominis</name>
    <dbReference type="NCBI Taxonomy" id="2763054"/>
    <lineage>
        <taxon>Bacteria</taxon>
        <taxon>Bacillati</taxon>
        <taxon>Bacillota</taxon>
        <taxon>Clostridia</taxon>
        <taxon>Lachnospirales</taxon>
        <taxon>Lachnospiraceae</taxon>
        <taxon>Mediterraneibacter</taxon>
    </lineage>
</organism>
<protein>
    <submittedName>
        <fullName evidence="1">Uncharacterized protein</fullName>
    </submittedName>
</protein>